<evidence type="ECO:0000313" key="2">
    <source>
        <dbReference type="EMBL" id="CAG8785190.1"/>
    </source>
</evidence>
<dbReference type="EMBL" id="CAJVPZ010056010">
    <property type="protein sequence ID" value="CAG8785190.1"/>
    <property type="molecule type" value="Genomic_DNA"/>
</dbReference>
<evidence type="ECO:0000256" key="1">
    <source>
        <dbReference type="SAM" id="MobiDB-lite"/>
    </source>
</evidence>
<reference evidence="2" key="1">
    <citation type="submission" date="2021-06" db="EMBL/GenBank/DDBJ databases">
        <authorList>
            <person name="Kallberg Y."/>
            <person name="Tangrot J."/>
            <person name="Rosling A."/>
        </authorList>
    </citation>
    <scope>NUCLEOTIDE SEQUENCE</scope>
    <source>
        <strain evidence="2">IN212</strain>
    </source>
</reference>
<feature type="compositionally biased region" description="Low complexity" evidence="1">
    <location>
        <begin position="36"/>
        <end position="49"/>
    </location>
</feature>
<protein>
    <submittedName>
        <fullName evidence="2">9326_t:CDS:1</fullName>
    </submittedName>
</protein>
<name>A0A9N9P3P3_9GLOM</name>
<sequence>KSTSGKKKGKHILRSGDSPKLSESENISVTEESDSNKSSEASSSEISSETTDLNEFENSGKQKGKGIQ</sequence>
<organism evidence="2 3">
    <name type="scientific">Racocetra fulgida</name>
    <dbReference type="NCBI Taxonomy" id="60492"/>
    <lineage>
        <taxon>Eukaryota</taxon>
        <taxon>Fungi</taxon>
        <taxon>Fungi incertae sedis</taxon>
        <taxon>Mucoromycota</taxon>
        <taxon>Glomeromycotina</taxon>
        <taxon>Glomeromycetes</taxon>
        <taxon>Diversisporales</taxon>
        <taxon>Gigasporaceae</taxon>
        <taxon>Racocetra</taxon>
    </lineage>
</organism>
<dbReference type="Proteomes" id="UP000789396">
    <property type="component" value="Unassembled WGS sequence"/>
</dbReference>
<gene>
    <name evidence="2" type="ORF">RFULGI_LOCUS16181</name>
</gene>
<evidence type="ECO:0000313" key="3">
    <source>
        <dbReference type="Proteomes" id="UP000789396"/>
    </source>
</evidence>
<feature type="compositionally biased region" description="Basic residues" evidence="1">
    <location>
        <begin position="1"/>
        <end position="13"/>
    </location>
</feature>
<feature type="compositionally biased region" description="Polar residues" evidence="1">
    <location>
        <begin position="50"/>
        <end position="61"/>
    </location>
</feature>
<comment type="caution">
    <text evidence="2">The sequence shown here is derived from an EMBL/GenBank/DDBJ whole genome shotgun (WGS) entry which is preliminary data.</text>
</comment>
<dbReference type="AlphaFoldDB" id="A0A9N9P3P3"/>
<proteinExistence type="predicted"/>
<accession>A0A9N9P3P3</accession>
<feature type="non-terminal residue" evidence="2">
    <location>
        <position position="68"/>
    </location>
</feature>
<keyword evidence="3" id="KW-1185">Reference proteome</keyword>
<feature type="non-terminal residue" evidence="2">
    <location>
        <position position="1"/>
    </location>
</feature>
<feature type="region of interest" description="Disordered" evidence="1">
    <location>
        <begin position="1"/>
        <end position="68"/>
    </location>
</feature>